<proteinExistence type="predicted"/>
<feature type="compositionally biased region" description="Basic and acidic residues" evidence="1">
    <location>
        <begin position="235"/>
        <end position="245"/>
    </location>
</feature>
<accession>A0A3M7Q7L8</accession>
<evidence type="ECO:0000256" key="1">
    <source>
        <dbReference type="SAM" id="MobiDB-lite"/>
    </source>
</evidence>
<dbReference type="EMBL" id="REGN01007135">
    <property type="protein sequence ID" value="RNA07172.1"/>
    <property type="molecule type" value="Genomic_DNA"/>
</dbReference>
<dbReference type="Proteomes" id="UP000276133">
    <property type="component" value="Unassembled WGS sequence"/>
</dbReference>
<organism evidence="2 3">
    <name type="scientific">Brachionus plicatilis</name>
    <name type="common">Marine rotifer</name>
    <name type="synonym">Brachionus muelleri</name>
    <dbReference type="NCBI Taxonomy" id="10195"/>
    <lineage>
        <taxon>Eukaryota</taxon>
        <taxon>Metazoa</taxon>
        <taxon>Spiralia</taxon>
        <taxon>Gnathifera</taxon>
        <taxon>Rotifera</taxon>
        <taxon>Eurotatoria</taxon>
        <taxon>Monogononta</taxon>
        <taxon>Pseudotrocha</taxon>
        <taxon>Ploima</taxon>
        <taxon>Brachionidae</taxon>
        <taxon>Brachionus</taxon>
    </lineage>
</organism>
<keyword evidence="3" id="KW-1185">Reference proteome</keyword>
<comment type="caution">
    <text evidence="2">The sequence shown here is derived from an EMBL/GenBank/DDBJ whole genome shotgun (WGS) entry which is preliminary data.</text>
</comment>
<dbReference type="OrthoDB" id="2499658at2759"/>
<evidence type="ECO:0000313" key="2">
    <source>
        <dbReference type="EMBL" id="RNA07172.1"/>
    </source>
</evidence>
<protein>
    <submittedName>
        <fullName evidence="2">KRAB-A domain-containing 2</fullName>
    </submittedName>
</protein>
<evidence type="ECO:0000313" key="3">
    <source>
        <dbReference type="Proteomes" id="UP000276133"/>
    </source>
</evidence>
<reference evidence="2 3" key="1">
    <citation type="journal article" date="2018" name="Sci. Rep.">
        <title>Genomic signatures of local adaptation to the degree of environmental predictability in rotifers.</title>
        <authorList>
            <person name="Franch-Gras L."/>
            <person name="Hahn C."/>
            <person name="Garcia-Roger E.M."/>
            <person name="Carmona M.J."/>
            <person name="Serra M."/>
            <person name="Gomez A."/>
        </authorList>
    </citation>
    <scope>NUCLEOTIDE SEQUENCE [LARGE SCALE GENOMIC DNA]</scope>
    <source>
        <strain evidence="2">HYR1</strain>
    </source>
</reference>
<dbReference type="AlphaFoldDB" id="A0A3M7Q7L8"/>
<feature type="region of interest" description="Disordered" evidence="1">
    <location>
        <begin position="235"/>
        <end position="260"/>
    </location>
</feature>
<gene>
    <name evidence="2" type="ORF">BpHYR1_019648</name>
</gene>
<name>A0A3M7Q7L8_BRAPC</name>
<dbReference type="STRING" id="10195.A0A3M7Q7L8"/>
<feature type="compositionally biased region" description="Acidic residues" evidence="1">
    <location>
        <begin position="246"/>
        <end position="257"/>
    </location>
</feature>
<sequence length="432" mass="49176">MKCKIADDALMVKIIETIQEIEDALIIPNNNAVQQQNLNLKEKFTNHLCQHFKKNLQIDDLSIEKDKITKKQLDYLIGIIENHTKVKNCHRYRKNYAVKTTGDIKQLIEKSEKKTNGLVIVAIEDMYDVVLKLHVAVGYQGRVGFLKEAIKFYANVTRPIVDIPYKALFGHEMFNGLDVLNLPEEETKKIKAAKELFLLLGKNNEADEQLDDEDDDDENVDDSFVVSDDLLKLRDELNPKRKAPEPEPEYDEPDQDQENLNPIQTREKQIKKARLNAVTGQKKTIKKMLSRNKKVINSFKVGDLVLYHSEDVDRGASDPQNILCVILEKKNELFKLGCRAGVFDSFVAFNCIEKTALITEFSIEFIPKDKKDEYVSVGAREAVRLLSIGHGQGYLKCNCTGNCATKRCSCKKANLKCSSKCHGKEFKCANCE</sequence>